<evidence type="ECO:0000313" key="2">
    <source>
        <dbReference type="EMBL" id="QCE06974.1"/>
    </source>
</evidence>
<dbReference type="EMBL" id="CP039353">
    <property type="protein sequence ID" value="QCE06974.1"/>
    <property type="molecule type" value="Genomic_DNA"/>
</dbReference>
<reference evidence="2 3" key="1">
    <citation type="submission" date="2019-04" db="EMBL/GenBank/DDBJ databases">
        <title>An improved genome assembly and genetic linkage map for asparagus bean, Vigna unguiculata ssp. sesquipedialis.</title>
        <authorList>
            <person name="Xia Q."/>
            <person name="Zhang R."/>
            <person name="Dong Y."/>
        </authorList>
    </citation>
    <scope>NUCLEOTIDE SEQUENCE [LARGE SCALE GENOMIC DNA]</scope>
    <source>
        <tissue evidence="2">Leaf</tissue>
    </source>
</reference>
<dbReference type="Proteomes" id="UP000501690">
    <property type="component" value="Linkage Group LG9"/>
</dbReference>
<feature type="transmembrane region" description="Helical" evidence="1">
    <location>
        <begin position="35"/>
        <end position="56"/>
    </location>
</feature>
<protein>
    <submittedName>
        <fullName evidence="2">Uncharacterized protein</fullName>
    </submittedName>
</protein>
<accession>A0A4D6N275</accession>
<organism evidence="2 3">
    <name type="scientific">Vigna unguiculata</name>
    <name type="common">Cowpea</name>
    <dbReference type="NCBI Taxonomy" id="3917"/>
    <lineage>
        <taxon>Eukaryota</taxon>
        <taxon>Viridiplantae</taxon>
        <taxon>Streptophyta</taxon>
        <taxon>Embryophyta</taxon>
        <taxon>Tracheophyta</taxon>
        <taxon>Spermatophyta</taxon>
        <taxon>Magnoliopsida</taxon>
        <taxon>eudicotyledons</taxon>
        <taxon>Gunneridae</taxon>
        <taxon>Pentapetalae</taxon>
        <taxon>rosids</taxon>
        <taxon>fabids</taxon>
        <taxon>Fabales</taxon>
        <taxon>Fabaceae</taxon>
        <taxon>Papilionoideae</taxon>
        <taxon>50 kb inversion clade</taxon>
        <taxon>NPAAA clade</taxon>
        <taxon>indigoferoid/millettioid clade</taxon>
        <taxon>Phaseoleae</taxon>
        <taxon>Vigna</taxon>
    </lineage>
</organism>
<name>A0A4D6N275_VIGUN</name>
<keyword evidence="1" id="KW-1133">Transmembrane helix</keyword>
<evidence type="ECO:0000256" key="1">
    <source>
        <dbReference type="SAM" id="Phobius"/>
    </source>
</evidence>
<dbReference type="AlphaFoldDB" id="A0A4D6N275"/>
<sequence>MVVAREIGCAAQECGATPTNSDGAQGWSTKKIEMFLGQGGVAVAGCVAISGVVALLQVGGARRWKMVMVVREISFHGGPRLEDGGTVVARGLRVANEG</sequence>
<gene>
    <name evidence="2" type="ORF">DEO72_LG9g1989</name>
</gene>
<proteinExistence type="predicted"/>
<keyword evidence="1" id="KW-0472">Membrane</keyword>
<evidence type="ECO:0000313" key="3">
    <source>
        <dbReference type="Proteomes" id="UP000501690"/>
    </source>
</evidence>
<keyword evidence="1" id="KW-0812">Transmembrane</keyword>
<keyword evidence="3" id="KW-1185">Reference proteome</keyword>